<dbReference type="RefSeq" id="WP_042212441.1">
    <property type="nucleotide sequence ID" value="NZ_CP009285.1"/>
</dbReference>
<keyword evidence="3" id="KW-1185">Reference proteome</keyword>
<accession>A0A089LAZ5</accession>
<dbReference type="PROSITE" id="PS51186">
    <property type="entry name" value="GNAT"/>
    <property type="match status" value="1"/>
</dbReference>
<dbReference type="GO" id="GO:0016747">
    <property type="term" value="F:acyltransferase activity, transferring groups other than amino-acyl groups"/>
    <property type="evidence" value="ECO:0007669"/>
    <property type="project" value="InterPro"/>
</dbReference>
<reference evidence="2" key="1">
    <citation type="submission" date="2014-08" db="EMBL/GenBank/DDBJ databases">
        <title>Comparative genomics of the Paenibacillus odorifer group.</title>
        <authorList>
            <person name="den Bakker H.C."/>
            <person name="Tsai Y.-C.Y.-C."/>
            <person name="Martin N."/>
            <person name="Korlach J."/>
            <person name="Wiedmann M."/>
        </authorList>
    </citation>
    <scope>NUCLEOTIDE SEQUENCE [LARGE SCALE GENOMIC DNA]</scope>
    <source>
        <strain evidence="2">DSM 13188</strain>
    </source>
</reference>
<dbReference type="HOGENOM" id="CLU_096795_2_1_9"/>
<dbReference type="Gene3D" id="3.40.630.30">
    <property type="match status" value="1"/>
</dbReference>
<dbReference type="Pfam" id="PF00583">
    <property type="entry name" value="Acetyltransf_1"/>
    <property type="match status" value="1"/>
</dbReference>
<protein>
    <submittedName>
        <fullName evidence="2">Acetyltransferase</fullName>
    </submittedName>
</protein>
<organism evidence="2 3">
    <name type="scientific">Paenibacillus borealis</name>
    <dbReference type="NCBI Taxonomy" id="160799"/>
    <lineage>
        <taxon>Bacteria</taxon>
        <taxon>Bacillati</taxon>
        <taxon>Bacillota</taxon>
        <taxon>Bacilli</taxon>
        <taxon>Bacillales</taxon>
        <taxon>Paenibacillaceae</taxon>
        <taxon>Paenibacillus</taxon>
    </lineage>
</organism>
<name>A0A089LAZ5_PAEBO</name>
<dbReference type="AlphaFoldDB" id="A0A089LAZ5"/>
<dbReference type="Proteomes" id="UP000029518">
    <property type="component" value="Chromosome"/>
</dbReference>
<dbReference type="OrthoDB" id="9786032at2"/>
<sequence>MEVTLSTAVVEDAPAIHEMQTRAFMPLLEKYQDHETNPANETVERVAERINQASVDYYIIRYAGVAAGSIRVKKTDEQKYWLGQIFILPEYQGQGIAQQVFAQIEKIYADATVWGLATIMQEERNCYLYEKLGYRRTGETKEINDKLTLCFYEKKLI</sequence>
<dbReference type="InterPro" id="IPR000182">
    <property type="entry name" value="GNAT_dom"/>
</dbReference>
<evidence type="ECO:0000313" key="3">
    <source>
        <dbReference type="Proteomes" id="UP000029518"/>
    </source>
</evidence>
<dbReference type="KEGG" id="pbd:PBOR_14285"/>
<evidence type="ECO:0000313" key="2">
    <source>
        <dbReference type="EMBL" id="AIQ57967.1"/>
    </source>
</evidence>
<dbReference type="CDD" id="cd04301">
    <property type="entry name" value="NAT_SF"/>
    <property type="match status" value="1"/>
</dbReference>
<dbReference type="InterPro" id="IPR016181">
    <property type="entry name" value="Acyl_CoA_acyltransferase"/>
</dbReference>
<dbReference type="EMBL" id="CP009285">
    <property type="protein sequence ID" value="AIQ57967.1"/>
    <property type="molecule type" value="Genomic_DNA"/>
</dbReference>
<proteinExistence type="predicted"/>
<dbReference type="SUPFAM" id="SSF55729">
    <property type="entry name" value="Acyl-CoA N-acyltransferases (Nat)"/>
    <property type="match status" value="1"/>
</dbReference>
<feature type="domain" description="N-acetyltransferase" evidence="1">
    <location>
        <begin position="3"/>
        <end position="157"/>
    </location>
</feature>
<gene>
    <name evidence="2" type="ORF">PBOR_14285</name>
</gene>
<evidence type="ECO:0000259" key="1">
    <source>
        <dbReference type="PROSITE" id="PS51186"/>
    </source>
</evidence>